<dbReference type="InterPro" id="IPR000085">
    <property type="entry name" value="RuvA"/>
</dbReference>
<dbReference type="InterPro" id="IPR013849">
    <property type="entry name" value="DNA_helicase_Holl-junc_RuvA_I"/>
</dbReference>
<dbReference type="GO" id="GO:0000400">
    <property type="term" value="F:four-way junction DNA binding"/>
    <property type="evidence" value="ECO:0007669"/>
    <property type="project" value="UniProtKB-UniRule"/>
</dbReference>
<dbReference type="GO" id="GO:0048476">
    <property type="term" value="C:Holliday junction resolvase complex"/>
    <property type="evidence" value="ECO:0007669"/>
    <property type="project" value="UniProtKB-UniRule"/>
</dbReference>
<dbReference type="HAMAP" id="MF_00031">
    <property type="entry name" value="DNA_HJ_migration_RuvA"/>
    <property type="match status" value="1"/>
</dbReference>
<evidence type="ECO:0000313" key="9">
    <source>
        <dbReference type="Proteomes" id="UP000177418"/>
    </source>
</evidence>
<organism evidence="8 9">
    <name type="scientific">Candidatus Roizmanbacteria bacterium RIFCSPLOWO2_02_FULL_36_11</name>
    <dbReference type="NCBI Taxonomy" id="1802071"/>
    <lineage>
        <taxon>Bacteria</taxon>
        <taxon>Candidatus Roizmaniibacteriota</taxon>
    </lineage>
</organism>
<feature type="domain" description="Helix-hairpin-helix DNA-binding motif class 1" evidence="7">
    <location>
        <begin position="73"/>
        <end position="92"/>
    </location>
</feature>
<comment type="caution">
    <text evidence="8">The sequence shown here is derived from an EMBL/GenBank/DDBJ whole genome shotgun (WGS) entry which is preliminary data.</text>
</comment>
<dbReference type="SUPFAM" id="SSF46929">
    <property type="entry name" value="DNA helicase RuvA subunit, C-terminal domain"/>
    <property type="match status" value="1"/>
</dbReference>
<keyword evidence="2 6" id="KW-0227">DNA damage</keyword>
<comment type="subcellular location">
    <subcellularLocation>
        <location evidence="6">Cytoplasm</location>
    </subcellularLocation>
</comment>
<dbReference type="InterPro" id="IPR003583">
    <property type="entry name" value="Hlx-hairpin-Hlx_DNA-bd_motif"/>
</dbReference>
<name>A0A1F7JBD9_9BACT</name>
<reference evidence="8 9" key="1">
    <citation type="journal article" date="2016" name="Nat. Commun.">
        <title>Thousands of microbial genomes shed light on interconnected biogeochemical processes in an aquifer system.</title>
        <authorList>
            <person name="Anantharaman K."/>
            <person name="Brown C.T."/>
            <person name="Hug L.A."/>
            <person name="Sharon I."/>
            <person name="Castelle C.J."/>
            <person name="Probst A.J."/>
            <person name="Thomas B.C."/>
            <person name="Singh A."/>
            <person name="Wilkins M.J."/>
            <person name="Karaoz U."/>
            <person name="Brodie E.L."/>
            <person name="Williams K.H."/>
            <person name="Hubbard S.S."/>
            <person name="Banfield J.F."/>
        </authorList>
    </citation>
    <scope>NUCLEOTIDE SEQUENCE [LARGE SCALE GENOMIC DNA]</scope>
</reference>
<dbReference type="SMART" id="SM00278">
    <property type="entry name" value="HhH1"/>
    <property type="match status" value="2"/>
</dbReference>
<dbReference type="Proteomes" id="UP000177418">
    <property type="component" value="Unassembled WGS sequence"/>
</dbReference>
<comment type="function">
    <text evidence="6">The RuvA-RuvB-RuvC complex processes Holliday junction (HJ) DNA during genetic recombination and DNA repair, while the RuvA-RuvB complex plays an important role in the rescue of blocked DNA replication forks via replication fork reversal (RFR). RuvA specifically binds to HJ cruciform DNA, conferring on it an open structure. The RuvB hexamer acts as an ATP-dependent pump, pulling dsDNA into and through the RuvAB complex. HJ branch migration allows RuvC to scan DNA until it finds its consensus sequence, where it cleaves and resolves the cruciform DNA.</text>
</comment>
<keyword evidence="8" id="KW-0378">Hydrolase</keyword>
<feature type="region of interest" description="Domain III" evidence="6">
    <location>
        <begin position="148"/>
        <end position="191"/>
    </location>
</feature>
<dbReference type="Pfam" id="PF07499">
    <property type="entry name" value="RuvA_C"/>
    <property type="match status" value="1"/>
</dbReference>
<dbReference type="Pfam" id="PF14520">
    <property type="entry name" value="HHH_5"/>
    <property type="match status" value="1"/>
</dbReference>
<dbReference type="SUPFAM" id="SSF50249">
    <property type="entry name" value="Nucleic acid-binding proteins"/>
    <property type="match status" value="1"/>
</dbReference>
<comment type="domain">
    <text evidence="6">Has three domains with a flexible linker between the domains II and III and assumes an 'L' shape. Domain III is highly mobile and contacts RuvB.</text>
</comment>
<keyword evidence="1 6" id="KW-0963">Cytoplasm</keyword>
<accession>A0A1F7JBD9</accession>
<dbReference type="NCBIfam" id="TIGR00084">
    <property type="entry name" value="ruvA"/>
    <property type="match status" value="1"/>
</dbReference>
<dbReference type="InterPro" id="IPR011114">
    <property type="entry name" value="RuvA_C"/>
</dbReference>
<comment type="similarity">
    <text evidence="6">Belongs to the RuvA family.</text>
</comment>
<dbReference type="InterPro" id="IPR036267">
    <property type="entry name" value="RuvA_C_sf"/>
</dbReference>
<keyword evidence="5 6" id="KW-0234">DNA repair</keyword>
<dbReference type="GO" id="GO:0009378">
    <property type="term" value="F:four-way junction helicase activity"/>
    <property type="evidence" value="ECO:0007669"/>
    <property type="project" value="InterPro"/>
</dbReference>
<evidence type="ECO:0000256" key="3">
    <source>
        <dbReference type="ARBA" id="ARBA00023125"/>
    </source>
</evidence>
<keyword evidence="8" id="KW-0347">Helicase</keyword>
<keyword evidence="4 6" id="KW-0233">DNA recombination</keyword>
<evidence type="ECO:0000256" key="1">
    <source>
        <dbReference type="ARBA" id="ARBA00022490"/>
    </source>
</evidence>
<dbReference type="GO" id="GO:0005524">
    <property type="term" value="F:ATP binding"/>
    <property type="evidence" value="ECO:0007669"/>
    <property type="project" value="InterPro"/>
</dbReference>
<dbReference type="GO" id="GO:0006310">
    <property type="term" value="P:DNA recombination"/>
    <property type="evidence" value="ECO:0007669"/>
    <property type="project" value="UniProtKB-UniRule"/>
</dbReference>
<protein>
    <recommendedName>
        <fullName evidence="6">Holliday junction branch migration complex subunit RuvA</fullName>
    </recommendedName>
</protein>
<evidence type="ECO:0000256" key="2">
    <source>
        <dbReference type="ARBA" id="ARBA00022763"/>
    </source>
</evidence>
<dbReference type="SUPFAM" id="SSF47781">
    <property type="entry name" value="RuvA domain 2-like"/>
    <property type="match status" value="1"/>
</dbReference>
<evidence type="ECO:0000259" key="7">
    <source>
        <dbReference type="SMART" id="SM00278"/>
    </source>
</evidence>
<dbReference type="EMBL" id="MGAV01000028">
    <property type="protein sequence ID" value="OGK52924.1"/>
    <property type="molecule type" value="Genomic_DNA"/>
</dbReference>
<dbReference type="Gene3D" id="1.10.8.10">
    <property type="entry name" value="DNA helicase RuvA subunit, C-terminal domain"/>
    <property type="match status" value="1"/>
</dbReference>
<dbReference type="InterPro" id="IPR012340">
    <property type="entry name" value="NA-bd_OB-fold"/>
</dbReference>
<dbReference type="Gene3D" id="2.40.50.140">
    <property type="entry name" value="Nucleic acid-binding proteins"/>
    <property type="match status" value="1"/>
</dbReference>
<comment type="caution">
    <text evidence="6">Lacks conserved residue(s) required for the propagation of feature annotation.</text>
</comment>
<gene>
    <name evidence="6" type="primary">ruvA</name>
    <name evidence="8" type="ORF">A3H78_04165</name>
</gene>
<dbReference type="CDD" id="cd14332">
    <property type="entry name" value="UBA_RuvA_C"/>
    <property type="match status" value="1"/>
</dbReference>
<keyword evidence="3 6" id="KW-0238">DNA-binding</keyword>
<proteinExistence type="inferred from homology"/>
<dbReference type="InterPro" id="IPR010994">
    <property type="entry name" value="RuvA_2-like"/>
</dbReference>
<evidence type="ECO:0000256" key="5">
    <source>
        <dbReference type="ARBA" id="ARBA00023204"/>
    </source>
</evidence>
<dbReference type="GO" id="GO:0006281">
    <property type="term" value="P:DNA repair"/>
    <property type="evidence" value="ECO:0007669"/>
    <property type="project" value="UniProtKB-UniRule"/>
</dbReference>
<dbReference type="Pfam" id="PF01330">
    <property type="entry name" value="RuvA_N"/>
    <property type="match status" value="1"/>
</dbReference>
<dbReference type="AlphaFoldDB" id="A0A1F7JBD9"/>
<feature type="region of interest" description="Domain I" evidence="6">
    <location>
        <begin position="1"/>
        <end position="64"/>
    </location>
</feature>
<evidence type="ECO:0000256" key="6">
    <source>
        <dbReference type="HAMAP-Rule" id="MF_00031"/>
    </source>
</evidence>
<keyword evidence="8" id="KW-0067">ATP-binding</keyword>
<feature type="domain" description="Helix-hairpin-helix DNA-binding motif class 1" evidence="7">
    <location>
        <begin position="108"/>
        <end position="127"/>
    </location>
</feature>
<dbReference type="GO" id="GO:0009379">
    <property type="term" value="C:Holliday junction helicase complex"/>
    <property type="evidence" value="ECO:0007669"/>
    <property type="project" value="InterPro"/>
</dbReference>
<sequence>MIGKIKGTLIEISGNESLIETSSGVSYQVFLPPSVILNSKLGEKIDIYTYLQVKEDAHTLFGFSNKSDYNIFKLLLSVDGVGPKLAFTIISFTNSHDIETAIRTSDVTYFNAIPGIGKKTAQKILLELSGKFDSEFNINKMTLSENDNLVIQALLSLGFDRRSAHRALSQLEPTFSVEDKIKHAIKKMTNK</sequence>
<dbReference type="Gene3D" id="1.10.150.20">
    <property type="entry name" value="5' to 3' exonuclease, C-terminal subdomain"/>
    <property type="match status" value="1"/>
</dbReference>
<evidence type="ECO:0000256" key="4">
    <source>
        <dbReference type="ARBA" id="ARBA00023172"/>
    </source>
</evidence>
<comment type="subunit">
    <text evidence="6">Homotetramer. Forms an RuvA(8)-RuvB(12)-Holliday junction (HJ) complex. HJ DNA is sandwiched between 2 RuvA tetramers; dsDNA enters through RuvA and exits via RuvB. An RuvB hexamer assembles on each DNA strand where it exits the tetramer. Each RuvB hexamer is contacted by two RuvA subunits (via domain III) on 2 adjacent RuvB subunits; this complex drives branch migration. In the full resolvosome a probable DNA-RuvA(4)-RuvB(12)-RuvC(2) complex forms which resolves the HJ.</text>
</comment>
<evidence type="ECO:0000313" key="8">
    <source>
        <dbReference type="EMBL" id="OGK52924.1"/>
    </source>
</evidence>
<keyword evidence="8" id="KW-0547">Nucleotide-binding</keyword>
<dbReference type="GO" id="GO:0005737">
    <property type="term" value="C:cytoplasm"/>
    <property type="evidence" value="ECO:0007669"/>
    <property type="project" value="UniProtKB-SubCell"/>
</dbReference>